<dbReference type="VEuPathDB" id="FungiDB:HCDG_01293"/>
<organism evidence="2 3">
    <name type="scientific">Ajellomyces capsulatus (strain H143)</name>
    <name type="common">Darling's disease fungus</name>
    <name type="synonym">Histoplasma capsulatum</name>
    <dbReference type="NCBI Taxonomy" id="544712"/>
    <lineage>
        <taxon>Eukaryota</taxon>
        <taxon>Fungi</taxon>
        <taxon>Dikarya</taxon>
        <taxon>Ascomycota</taxon>
        <taxon>Pezizomycotina</taxon>
        <taxon>Eurotiomycetes</taxon>
        <taxon>Eurotiomycetidae</taxon>
        <taxon>Onygenales</taxon>
        <taxon>Ajellomycetaceae</taxon>
        <taxon>Histoplasma</taxon>
    </lineage>
</organism>
<dbReference type="Proteomes" id="UP000002624">
    <property type="component" value="Unassembled WGS sequence"/>
</dbReference>
<proteinExistence type="predicted"/>
<gene>
    <name evidence="2" type="ORF">HCDG_01293</name>
</gene>
<evidence type="ECO:0000313" key="3">
    <source>
        <dbReference type="Proteomes" id="UP000002624"/>
    </source>
</evidence>
<dbReference type="EMBL" id="GG692419">
    <property type="protein sequence ID" value="EER45714.1"/>
    <property type="molecule type" value="Genomic_DNA"/>
</dbReference>
<dbReference type="AlphaFoldDB" id="C6H3X2"/>
<feature type="region of interest" description="Disordered" evidence="1">
    <location>
        <begin position="1"/>
        <end position="26"/>
    </location>
</feature>
<evidence type="ECO:0000256" key="1">
    <source>
        <dbReference type="SAM" id="MobiDB-lite"/>
    </source>
</evidence>
<dbReference type="HOGENOM" id="CLU_2319653_0_0_1"/>
<evidence type="ECO:0000313" key="2">
    <source>
        <dbReference type="EMBL" id="EER45714.1"/>
    </source>
</evidence>
<accession>C6H3X2</accession>
<sequence length="99" mass="10535">MVALSNGQGKSGVQGSRDAPKLQEHPAKVALTEAALKLHLKANPEPYSPLQQFLDQKPLGDMVTELSILAKESLSIGSAPVGKPGDQPAGRYQHVFFDS</sequence>
<reference evidence="3" key="1">
    <citation type="submission" date="2009-05" db="EMBL/GenBank/DDBJ databases">
        <title>The genome sequence of Ajellomyces capsulatus strain H143.</title>
        <authorList>
            <person name="Champion M."/>
            <person name="Cuomo C.A."/>
            <person name="Ma L.-J."/>
            <person name="Henn M.R."/>
            <person name="Sil A."/>
            <person name="Goldman B."/>
            <person name="Young S.K."/>
            <person name="Kodira C.D."/>
            <person name="Zeng Q."/>
            <person name="Koehrsen M."/>
            <person name="Alvarado L."/>
            <person name="Berlin A.M."/>
            <person name="Borenstein D."/>
            <person name="Chen Z."/>
            <person name="Engels R."/>
            <person name="Freedman E."/>
            <person name="Gellesch M."/>
            <person name="Goldberg J."/>
            <person name="Griggs A."/>
            <person name="Gujja S."/>
            <person name="Heiman D.I."/>
            <person name="Hepburn T.A."/>
            <person name="Howarth C."/>
            <person name="Jen D."/>
            <person name="Larson L."/>
            <person name="Lewis B."/>
            <person name="Mehta T."/>
            <person name="Park D."/>
            <person name="Pearson M."/>
            <person name="Roberts A."/>
            <person name="Saif S."/>
            <person name="Shea T.D."/>
            <person name="Shenoy N."/>
            <person name="Sisk P."/>
            <person name="Stolte C."/>
            <person name="Sykes S."/>
            <person name="Walk T."/>
            <person name="White J."/>
            <person name="Yandava C."/>
            <person name="Klein B."/>
            <person name="McEwen J.G."/>
            <person name="Puccia R."/>
            <person name="Goldman G.H."/>
            <person name="Felipe M.S."/>
            <person name="Nino-Vega G."/>
            <person name="San-Blas G."/>
            <person name="Taylor J.W."/>
            <person name="Mendoza L."/>
            <person name="Galagan J.E."/>
            <person name="Nusbaum C."/>
            <person name="Birren B.W."/>
        </authorList>
    </citation>
    <scope>NUCLEOTIDE SEQUENCE [LARGE SCALE GENOMIC DNA]</scope>
    <source>
        <strain evidence="3">H143</strain>
    </source>
</reference>
<feature type="compositionally biased region" description="Polar residues" evidence="1">
    <location>
        <begin position="1"/>
        <end position="14"/>
    </location>
</feature>
<protein>
    <submittedName>
        <fullName evidence="2">Uncharacterized protein</fullName>
    </submittedName>
</protein>
<name>C6H3X2_AJECH</name>